<gene>
    <name evidence="1" type="ORF">ACFOEO_06120</name>
</gene>
<dbReference type="Proteomes" id="UP001595637">
    <property type="component" value="Unassembled WGS sequence"/>
</dbReference>
<evidence type="ECO:0000313" key="2">
    <source>
        <dbReference type="Proteomes" id="UP001595637"/>
    </source>
</evidence>
<dbReference type="EMBL" id="JBHRVQ010000001">
    <property type="protein sequence ID" value="MFC3388141.1"/>
    <property type="molecule type" value="Genomic_DNA"/>
</dbReference>
<name>A0ABV7N6F6_9STAP</name>
<accession>A0ABV7N6F6</accession>
<evidence type="ECO:0000313" key="1">
    <source>
        <dbReference type="EMBL" id="MFC3388141.1"/>
    </source>
</evidence>
<dbReference type="RefSeq" id="WP_380653161.1">
    <property type="nucleotide sequence ID" value="NZ_JBHRVQ010000001.1"/>
</dbReference>
<protein>
    <submittedName>
        <fullName evidence="1">Uncharacterized protein</fullName>
    </submittedName>
</protein>
<proteinExistence type="predicted"/>
<sequence>MRYTRLVSRKVKKVINAAKIHIVFGGGEKMKATVNMLHTANNNIEVKSSSLRRSAWKAKAMRKGRMMNTAPISQCGTKSLIMAYTE</sequence>
<comment type="caution">
    <text evidence="1">The sequence shown here is derived from an EMBL/GenBank/DDBJ whole genome shotgun (WGS) entry which is preliminary data.</text>
</comment>
<keyword evidence="2" id="KW-1185">Reference proteome</keyword>
<organism evidence="1 2">
    <name type="scientific">Salinicoccus sesuvii</name>
    <dbReference type="NCBI Taxonomy" id="868281"/>
    <lineage>
        <taxon>Bacteria</taxon>
        <taxon>Bacillati</taxon>
        <taxon>Bacillota</taxon>
        <taxon>Bacilli</taxon>
        <taxon>Bacillales</taxon>
        <taxon>Staphylococcaceae</taxon>
        <taxon>Salinicoccus</taxon>
    </lineage>
</organism>
<reference evidence="2" key="1">
    <citation type="journal article" date="2019" name="Int. J. Syst. Evol. Microbiol.">
        <title>The Global Catalogue of Microorganisms (GCM) 10K type strain sequencing project: providing services to taxonomists for standard genome sequencing and annotation.</title>
        <authorList>
            <consortium name="The Broad Institute Genomics Platform"/>
            <consortium name="The Broad Institute Genome Sequencing Center for Infectious Disease"/>
            <person name="Wu L."/>
            <person name="Ma J."/>
        </authorList>
    </citation>
    <scope>NUCLEOTIDE SEQUENCE [LARGE SCALE GENOMIC DNA]</scope>
    <source>
        <strain evidence="2">CCM 7756</strain>
    </source>
</reference>